<evidence type="ECO:0000256" key="4">
    <source>
        <dbReference type="ARBA" id="ARBA00022692"/>
    </source>
</evidence>
<feature type="transmembrane region" description="Helical" evidence="7">
    <location>
        <begin position="167"/>
        <end position="194"/>
    </location>
</feature>
<feature type="transmembrane region" description="Helical" evidence="7">
    <location>
        <begin position="336"/>
        <end position="353"/>
    </location>
</feature>
<reference evidence="9 10" key="1">
    <citation type="submission" date="2018-03" db="EMBL/GenBank/DDBJ databases">
        <title>Bacillus urumqiensis sp. nov., a moderately haloalkaliphilic bacterium isolated from a salt lake.</title>
        <authorList>
            <person name="Zhao B."/>
            <person name="Liao Z."/>
        </authorList>
    </citation>
    <scope>NUCLEOTIDE SEQUENCE [LARGE SCALE GENOMIC DNA]</scope>
    <source>
        <strain evidence="9 10">BZ-SZ-XJ18</strain>
    </source>
</reference>
<evidence type="ECO:0000256" key="7">
    <source>
        <dbReference type="SAM" id="Phobius"/>
    </source>
</evidence>
<keyword evidence="6 7" id="KW-0472">Membrane</keyword>
<keyword evidence="5 7" id="KW-1133">Transmembrane helix</keyword>
<evidence type="ECO:0000256" key="2">
    <source>
        <dbReference type="ARBA" id="ARBA00022475"/>
    </source>
</evidence>
<dbReference type="Pfam" id="PF06808">
    <property type="entry name" value="DctM"/>
    <property type="match status" value="1"/>
</dbReference>
<dbReference type="GO" id="GO:0022857">
    <property type="term" value="F:transmembrane transporter activity"/>
    <property type="evidence" value="ECO:0007669"/>
    <property type="project" value="TreeGrafter"/>
</dbReference>
<keyword evidence="4 7" id="KW-0812">Transmembrane</keyword>
<keyword evidence="2" id="KW-1003">Cell membrane</keyword>
<evidence type="ECO:0000256" key="3">
    <source>
        <dbReference type="ARBA" id="ARBA00022519"/>
    </source>
</evidence>
<protein>
    <submittedName>
        <fullName evidence="9">C4-dicarboxylate ABC transporter permease</fullName>
    </submittedName>
</protein>
<dbReference type="AlphaFoldDB" id="A0A2P6MLQ4"/>
<evidence type="ECO:0000313" key="10">
    <source>
        <dbReference type="Proteomes" id="UP000243650"/>
    </source>
</evidence>
<dbReference type="PANTHER" id="PTHR33362:SF2">
    <property type="entry name" value="TRAP TRANSPORTER LARGE PERMEASE PROTEIN"/>
    <property type="match status" value="1"/>
</dbReference>
<feature type="transmembrane region" description="Helical" evidence="7">
    <location>
        <begin position="359"/>
        <end position="385"/>
    </location>
</feature>
<keyword evidence="3" id="KW-0997">Cell inner membrane</keyword>
<evidence type="ECO:0000259" key="8">
    <source>
        <dbReference type="Pfam" id="PF06808"/>
    </source>
</evidence>
<feature type="transmembrane region" description="Helical" evidence="7">
    <location>
        <begin position="313"/>
        <end position="329"/>
    </location>
</feature>
<feature type="transmembrane region" description="Helical" evidence="7">
    <location>
        <begin position="133"/>
        <end position="161"/>
    </location>
</feature>
<feature type="transmembrane region" description="Helical" evidence="7">
    <location>
        <begin position="215"/>
        <end position="235"/>
    </location>
</feature>
<comment type="caution">
    <text evidence="9">The sequence shown here is derived from an EMBL/GenBank/DDBJ whole genome shotgun (WGS) entry which is preliminary data.</text>
</comment>
<evidence type="ECO:0000313" key="9">
    <source>
        <dbReference type="EMBL" id="PRO67203.1"/>
    </source>
</evidence>
<dbReference type="InterPro" id="IPR004681">
    <property type="entry name" value="TRAP_DctM"/>
</dbReference>
<dbReference type="RefSeq" id="WP_105957587.1">
    <property type="nucleotide sequence ID" value="NZ_PVNS01000001.1"/>
</dbReference>
<dbReference type="PIRSF" id="PIRSF006066">
    <property type="entry name" value="HI0050"/>
    <property type="match status" value="1"/>
</dbReference>
<evidence type="ECO:0000256" key="6">
    <source>
        <dbReference type="ARBA" id="ARBA00023136"/>
    </source>
</evidence>
<feature type="transmembrane region" description="Helical" evidence="7">
    <location>
        <begin position="241"/>
        <end position="259"/>
    </location>
</feature>
<dbReference type="GO" id="GO:0005886">
    <property type="term" value="C:plasma membrane"/>
    <property type="evidence" value="ECO:0007669"/>
    <property type="project" value="UniProtKB-SubCell"/>
</dbReference>
<comment type="subcellular location">
    <subcellularLocation>
        <location evidence="1">Cell inner membrane</location>
        <topology evidence="1">Multi-pass membrane protein</topology>
    </subcellularLocation>
</comment>
<feature type="transmembrane region" description="Helical" evidence="7">
    <location>
        <begin position="271"/>
        <end position="293"/>
    </location>
</feature>
<name>A0A2P6MLQ4_ALKUR</name>
<dbReference type="OrthoDB" id="9785600at2"/>
<feature type="transmembrane region" description="Helical" evidence="7">
    <location>
        <begin position="397"/>
        <end position="421"/>
    </location>
</feature>
<feature type="domain" description="TRAP C4-dicarboxylate transport system permease DctM subunit" evidence="8">
    <location>
        <begin position="6"/>
        <end position="415"/>
    </location>
</feature>
<evidence type="ECO:0000256" key="1">
    <source>
        <dbReference type="ARBA" id="ARBA00004429"/>
    </source>
</evidence>
<dbReference type="Proteomes" id="UP000243650">
    <property type="component" value="Unassembled WGS sequence"/>
</dbReference>
<proteinExistence type="predicted"/>
<dbReference type="InterPro" id="IPR010656">
    <property type="entry name" value="DctM"/>
</dbReference>
<evidence type="ECO:0000256" key="5">
    <source>
        <dbReference type="ARBA" id="ARBA00022989"/>
    </source>
</evidence>
<feature type="transmembrane region" description="Helical" evidence="7">
    <location>
        <begin position="50"/>
        <end position="68"/>
    </location>
</feature>
<gene>
    <name evidence="9" type="ORF">C6I21_01180</name>
</gene>
<accession>A0A2P6MLQ4</accession>
<sequence length="425" mass="45488">MLWIMIVSFFALILLGVPIAFSMGASALLYIVFAGIPVEMLTQQFFSNTQSFTFLAIPFFILAGNLMIHGQIAQRIIGVADTMVRQLPGGLGCVSVVTSMGMAGVSGSSVADAASTGSVLIPEMKRKGYSARFAAAINASSSVVGIIIPPSSTMIIIAWLVGPELSVGALFVAGIIPGLLIGIAYLITTVLIALKRGYPRESKPTFIEFLKSLQRAFLALGLPVLLIGAIVFGVATATEAAALAVVYALLLGLLIYRTLNWTNIVKSLRESVHGTSIVMVTICASMIFTWVLISEGVPRMISDFLQGLGLPSWGLLLVMILIMLLAGMIMELVPNLFLFIPIFFPIATDVIGMDPMHFALVMLVTLALGMFTPPVGATLFISCFIAKIKIEQTVKDVMPYLAAGIVVILIISFFPFTVLWLPSLF</sequence>
<dbReference type="NCBIfam" id="TIGR00786">
    <property type="entry name" value="dctM"/>
    <property type="match status" value="1"/>
</dbReference>
<dbReference type="PANTHER" id="PTHR33362">
    <property type="entry name" value="SIALIC ACID TRAP TRANSPORTER PERMEASE PROTEIN SIAT-RELATED"/>
    <property type="match status" value="1"/>
</dbReference>
<organism evidence="9 10">
    <name type="scientific">Alkalicoccus urumqiensis</name>
    <name type="common">Bacillus urumqiensis</name>
    <dbReference type="NCBI Taxonomy" id="1548213"/>
    <lineage>
        <taxon>Bacteria</taxon>
        <taxon>Bacillati</taxon>
        <taxon>Bacillota</taxon>
        <taxon>Bacilli</taxon>
        <taxon>Bacillales</taxon>
        <taxon>Bacillaceae</taxon>
        <taxon>Alkalicoccus</taxon>
    </lineage>
</organism>
<dbReference type="EMBL" id="PVNS01000001">
    <property type="protein sequence ID" value="PRO67203.1"/>
    <property type="molecule type" value="Genomic_DNA"/>
</dbReference>
<keyword evidence="10" id="KW-1185">Reference proteome</keyword>